<dbReference type="Proteomes" id="UP000323011">
    <property type="component" value="Unassembled WGS sequence"/>
</dbReference>
<feature type="domain" description="Reverse transcriptase" evidence="2">
    <location>
        <begin position="1"/>
        <end position="318"/>
    </location>
</feature>
<keyword evidence="4" id="KW-1185">Reference proteome</keyword>
<feature type="region of interest" description="Disordered" evidence="1">
    <location>
        <begin position="285"/>
        <end position="312"/>
    </location>
</feature>
<protein>
    <recommendedName>
        <fullName evidence="2">Reverse transcriptase domain-containing protein</fullName>
    </recommendedName>
</protein>
<dbReference type="InterPro" id="IPR043502">
    <property type="entry name" value="DNA/RNA_pol_sf"/>
</dbReference>
<evidence type="ECO:0000256" key="1">
    <source>
        <dbReference type="SAM" id="MobiDB-lite"/>
    </source>
</evidence>
<dbReference type="PROSITE" id="PS50878">
    <property type="entry name" value="RT_POL"/>
    <property type="match status" value="1"/>
</dbReference>
<dbReference type="EMBL" id="VLTN01000017">
    <property type="protein sequence ID" value="KAA0153227.1"/>
    <property type="molecule type" value="Genomic_DNA"/>
</dbReference>
<feature type="compositionally biased region" description="Low complexity" evidence="1">
    <location>
        <begin position="1"/>
        <end position="10"/>
    </location>
</feature>
<evidence type="ECO:0000313" key="3">
    <source>
        <dbReference type="EMBL" id="KAA0153227.1"/>
    </source>
</evidence>
<feature type="region of interest" description="Disordered" evidence="1">
    <location>
        <begin position="1"/>
        <end position="22"/>
    </location>
</feature>
<evidence type="ECO:0000259" key="2">
    <source>
        <dbReference type="PROSITE" id="PS50878"/>
    </source>
</evidence>
<comment type="caution">
    <text evidence="3">The sequence shown here is derived from an EMBL/GenBank/DDBJ whole genome shotgun (WGS) entry which is preliminary data.</text>
</comment>
<sequence>MAAAASLAGAGRRGNAEGHPTVEQAAGIRVQLTTVAALKAYLRRQNGTSAKDLAKSMASAGTVAQDRETLEALVDLHPSEEEVVDGTVEGEAPDLTDSELREMVSAAIQVLGSSTLMAIPKGNGKIRPVAMVSGLGKLVGKVGEIRTVVVALDMANAYNSVSRRAMIEEVRRLDEKLVPAVLALYGSSSPLLFATDEGEVFELESNRGVRQGDPAAGALFAIAVHPLVDEVRRAFPDVLILQMADDTTLVGPRRSAFKAAQMLAERLSTVGLRMNTSKTQVLCKRGQREETKARIRREMKRSRDDPGSPPSVLEGCHLTERSVAVLQCPVGEDLSPEVALEHSMKRLEKEFGPAAERLLAGIEVCGLKRAHHLLLSVVGQKFSYLHRAAGAAAGQELAVFHAALLANLSAVAHKTELDAIGHALSDEMCTVTEDGFREAMSKAIEALVRGLPDEHARREAWWALLGREADGVTRLASAASNPALKKGGYAQMRLAKMLSKGCKAGGMGLPGVAQFRFEATAGFIEAVRDMRKGRDI</sequence>
<organism evidence="3 4">
    <name type="scientific">Cafeteria roenbergensis</name>
    <name type="common">Marine flagellate</name>
    <dbReference type="NCBI Taxonomy" id="33653"/>
    <lineage>
        <taxon>Eukaryota</taxon>
        <taxon>Sar</taxon>
        <taxon>Stramenopiles</taxon>
        <taxon>Bigyra</taxon>
        <taxon>Opalozoa</taxon>
        <taxon>Bicosoecida</taxon>
        <taxon>Cafeteriaceae</taxon>
        <taxon>Cafeteria</taxon>
    </lineage>
</organism>
<accession>A0A5A8CL49</accession>
<dbReference type="SUPFAM" id="SSF56672">
    <property type="entry name" value="DNA/RNA polymerases"/>
    <property type="match status" value="1"/>
</dbReference>
<evidence type="ECO:0000313" key="4">
    <source>
        <dbReference type="Proteomes" id="UP000323011"/>
    </source>
</evidence>
<name>A0A5A8CL49_CAFRO</name>
<gene>
    <name evidence="3" type="ORF">FNF29_03416</name>
</gene>
<proteinExistence type="predicted"/>
<reference evidence="3 4" key="1">
    <citation type="submission" date="2019-07" db="EMBL/GenBank/DDBJ databases">
        <title>Genomes of Cafeteria roenbergensis.</title>
        <authorList>
            <person name="Fischer M.G."/>
            <person name="Hackl T."/>
            <person name="Roman M."/>
        </authorList>
    </citation>
    <scope>NUCLEOTIDE SEQUENCE [LARGE SCALE GENOMIC DNA]</scope>
    <source>
        <strain evidence="3 4">BVI</strain>
    </source>
</reference>
<dbReference type="InterPro" id="IPR000477">
    <property type="entry name" value="RT_dom"/>
</dbReference>
<dbReference type="AlphaFoldDB" id="A0A5A8CL49"/>
<dbReference type="Pfam" id="PF00078">
    <property type="entry name" value="RVT_1"/>
    <property type="match status" value="1"/>
</dbReference>